<reference evidence="2" key="1">
    <citation type="journal article" date="2019" name="Sci. Rep.">
        <title>Draft genome of Tanacetum cinerariifolium, the natural source of mosquito coil.</title>
        <authorList>
            <person name="Yamashiro T."/>
            <person name="Shiraishi A."/>
            <person name="Satake H."/>
            <person name="Nakayama K."/>
        </authorList>
    </citation>
    <scope>NUCLEOTIDE SEQUENCE</scope>
</reference>
<dbReference type="AlphaFoldDB" id="A0A6L2LI75"/>
<proteinExistence type="predicted"/>
<gene>
    <name evidence="2" type="ORF">Tci_032260</name>
</gene>
<name>A0A6L2LI75_TANCI</name>
<protein>
    <submittedName>
        <fullName evidence="2">Uncharacterized protein</fullName>
    </submittedName>
</protein>
<comment type="caution">
    <text evidence="2">The sequence shown here is derived from an EMBL/GenBank/DDBJ whole genome shotgun (WGS) entry which is preliminary data.</text>
</comment>
<keyword evidence="1" id="KW-0175">Coiled coil</keyword>
<evidence type="ECO:0000313" key="2">
    <source>
        <dbReference type="EMBL" id="GEU60282.1"/>
    </source>
</evidence>
<dbReference type="EMBL" id="BKCJ010004311">
    <property type="protein sequence ID" value="GEU60282.1"/>
    <property type="molecule type" value="Genomic_DNA"/>
</dbReference>
<organism evidence="2">
    <name type="scientific">Tanacetum cinerariifolium</name>
    <name type="common">Dalmatian daisy</name>
    <name type="synonym">Chrysanthemum cinerariifolium</name>
    <dbReference type="NCBI Taxonomy" id="118510"/>
    <lineage>
        <taxon>Eukaryota</taxon>
        <taxon>Viridiplantae</taxon>
        <taxon>Streptophyta</taxon>
        <taxon>Embryophyta</taxon>
        <taxon>Tracheophyta</taxon>
        <taxon>Spermatophyta</taxon>
        <taxon>Magnoliopsida</taxon>
        <taxon>eudicotyledons</taxon>
        <taxon>Gunneridae</taxon>
        <taxon>Pentapetalae</taxon>
        <taxon>asterids</taxon>
        <taxon>campanulids</taxon>
        <taxon>Asterales</taxon>
        <taxon>Asteraceae</taxon>
        <taxon>Asteroideae</taxon>
        <taxon>Anthemideae</taxon>
        <taxon>Anthemidinae</taxon>
        <taxon>Tanacetum</taxon>
    </lineage>
</organism>
<evidence type="ECO:0000256" key="1">
    <source>
        <dbReference type="SAM" id="Coils"/>
    </source>
</evidence>
<accession>A0A6L2LI75</accession>
<feature type="coiled-coil region" evidence="1">
    <location>
        <begin position="110"/>
        <end position="144"/>
    </location>
</feature>
<sequence>MAKQDWKKVDRTQDLVDYVYAKYGNSENESEEATDQMLDNLYNFSVMKEKYLSMVESEKEKAKMMVSDEMVEYVLAKYGNNWNFKDEIADAEHDKGKAKQEEHDLDDVDLDHADLNGLDLENRVKKLEDDFSRMLKAKKAKEADDAESKVSKEVVQVSSDEGFSGDEDVMCFNDVKYPLTDAEIRMFKDRPTTSRALTRKLASTLTRSKAPSIRSRAPIASISIRSRAPTASHKIQSSHYFHFQCTSCFYFNSKRVQENRYDMMCTWFKSS</sequence>